<name>A0A835ESG9_9POAL</name>
<protein>
    <recommendedName>
        <fullName evidence="7">Pectinesterase inhibitor domain-containing protein</fullName>
    </recommendedName>
</protein>
<dbReference type="PANTHER" id="PTHR35357:SF8">
    <property type="entry name" value="OS01G0111000 PROTEIN"/>
    <property type="match status" value="1"/>
</dbReference>
<keyword evidence="6" id="KW-0812">Transmembrane</keyword>
<feature type="transmembrane region" description="Helical" evidence="6">
    <location>
        <begin position="77"/>
        <end position="95"/>
    </location>
</feature>
<feature type="domain" description="Pectinesterase inhibitor" evidence="7">
    <location>
        <begin position="126"/>
        <end position="285"/>
    </location>
</feature>
<sequence>MRMVVMPTNRSIVRRSYKTPSPLRSLQRKPSTSSLQFIHASKQPYIAKIISSTRDIELASTAMATAASKTMAITNKALLVMLLTVALLPLAAFASRTSAAHHGHSGHGPKPHSPPPSPLTPASPPTPAALVRSTCNSTTYPDLCISALGADPSSATADVRGLSSIAVSAAATNASGGAATAAALANATTGAAANAQATRAADATVQALLRTCAAKYGAARDALSAARESIAGQDLDFAAVHVSAAAEYPQVCRALFRRQRPGQYPAELAVREEALGQLCSVALDIIALLSSSPAPSR</sequence>
<dbReference type="EMBL" id="JACEFO010001742">
    <property type="protein sequence ID" value="KAF8712618.1"/>
    <property type="molecule type" value="Genomic_DNA"/>
</dbReference>
<dbReference type="InterPro" id="IPR035513">
    <property type="entry name" value="Invertase/methylesterase_inhib"/>
</dbReference>
<keyword evidence="6" id="KW-1133">Transmembrane helix</keyword>
<dbReference type="PANTHER" id="PTHR35357">
    <property type="entry name" value="OS02G0537100 PROTEIN"/>
    <property type="match status" value="1"/>
</dbReference>
<comment type="similarity">
    <text evidence="4">Belongs to the PMEI family.</text>
</comment>
<evidence type="ECO:0000313" key="9">
    <source>
        <dbReference type="Proteomes" id="UP000636709"/>
    </source>
</evidence>
<evidence type="ECO:0000256" key="4">
    <source>
        <dbReference type="ARBA" id="ARBA00038471"/>
    </source>
</evidence>
<dbReference type="OrthoDB" id="773291at2759"/>
<evidence type="ECO:0000256" key="5">
    <source>
        <dbReference type="SAM" id="MobiDB-lite"/>
    </source>
</evidence>
<gene>
    <name evidence="8" type="ORF">HU200_028374</name>
</gene>
<keyword evidence="3" id="KW-0325">Glycoprotein</keyword>
<dbReference type="Pfam" id="PF04043">
    <property type="entry name" value="PMEI"/>
    <property type="match status" value="1"/>
</dbReference>
<reference evidence="8" key="1">
    <citation type="submission" date="2020-07" db="EMBL/GenBank/DDBJ databases">
        <title>Genome sequence and genetic diversity analysis of an under-domesticated orphan crop, white fonio (Digitaria exilis).</title>
        <authorList>
            <person name="Bennetzen J.L."/>
            <person name="Chen S."/>
            <person name="Ma X."/>
            <person name="Wang X."/>
            <person name="Yssel A.E.J."/>
            <person name="Chaluvadi S.R."/>
            <person name="Johnson M."/>
            <person name="Gangashetty P."/>
            <person name="Hamidou F."/>
            <person name="Sanogo M.D."/>
            <person name="Zwaenepoel A."/>
            <person name="Wallace J."/>
            <person name="Van De Peer Y."/>
            <person name="Van Deynze A."/>
        </authorList>
    </citation>
    <scope>NUCLEOTIDE SEQUENCE</scope>
    <source>
        <tissue evidence="8">Leaves</tissue>
    </source>
</reference>
<dbReference type="SMART" id="SM00856">
    <property type="entry name" value="PMEI"/>
    <property type="match status" value="1"/>
</dbReference>
<evidence type="ECO:0000256" key="6">
    <source>
        <dbReference type="SAM" id="Phobius"/>
    </source>
</evidence>
<proteinExistence type="inferred from homology"/>
<dbReference type="FunFam" id="1.20.140.40:FF:000011">
    <property type="entry name" value="Cell wall / vacuolar inhibitor of fructosidase 2"/>
    <property type="match status" value="1"/>
</dbReference>
<feature type="compositionally biased region" description="Pro residues" evidence="5">
    <location>
        <begin position="111"/>
        <end position="127"/>
    </location>
</feature>
<dbReference type="Proteomes" id="UP000636709">
    <property type="component" value="Unassembled WGS sequence"/>
</dbReference>
<dbReference type="Gene3D" id="1.20.140.40">
    <property type="entry name" value="Invertase/pectin methylesterase inhibitor family protein"/>
    <property type="match status" value="1"/>
</dbReference>
<feature type="compositionally biased region" description="Basic residues" evidence="5">
    <location>
        <begin position="99"/>
        <end position="110"/>
    </location>
</feature>
<evidence type="ECO:0000256" key="1">
    <source>
        <dbReference type="ARBA" id="ARBA00022729"/>
    </source>
</evidence>
<dbReference type="InterPro" id="IPR006501">
    <property type="entry name" value="Pectinesterase_inhib_dom"/>
</dbReference>
<dbReference type="CDD" id="cd14859">
    <property type="entry name" value="PMEI_like"/>
    <property type="match status" value="1"/>
</dbReference>
<keyword evidence="2" id="KW-1015">Disulfide bond</keyword>
<dbReference type="NCBIfam" id="TIGR01614">
    <property type="entry name" value="PME_inhib"/>
    <property type="match status" value="1"/>
</dbReference>
<organism evidence="8 9">
    <name type="scientific">Digitaria exilis</name>
    <dbReference type="NCBI Taxonomy" id="1010633"/>
    <lineage>
        <taxon>Eukaryota</taxon>
        <taxon>Viridiplantae</taxon>
        <taxon>Streptophyta</taxon>
        <taxon>Embryophyta</taxon>
        <taxon>Tracheophyta</taxon>
        <taxon>Spermatophyta</taxon>
        <taxon>Magnoliopsida</taxon>
        <taxon>Liliopsida</taxon>
        <taxon>Poales</taxon>
        <taxon>Poaceae</taxon>
        <taxon>PACMAD clade</taxon>
        <taxon>Panicoideae</taxon>
        <taxon>Panicodae</taxon>
        <taxon>Paniceae</taxon>
        <taxon>Anthephorinae</taxon>
        <taxon>Digitaria</taxon>
    </lineage>
</organism>
<evidence type="ECO:0000256" key="3">
    <source>
        <dbReference type="ARBA" id="ARBA00023180"/>
    </source>
</evidence>
<dbReference type="AlphaFoldDB" id="A0A835ESG9"/>
<dbReference type="GO" id="GO:0004857">
    <property type="term" value="F:enzyme inhibitor activity"/>
    <property type="evidence" value="ECO:0007669"/>
    <property type="project" value="InterPro"/>
</dbReference>
<keyword evidence="9" id="KW-1185">Reference proteome</keyword>
<keyword evidence="1" id="KW-0732">Signal</keyword>
<comment type="caution">
    <text evidence="8">The sequence shown here is derived from an EMBL/GenBank/DDBJ whole genome shotgun (WGS) entry which is preliminary data.</text>
</comment>
<feature type="region of interest" description="Disordered" evidence="5">
    <location>
        <begin position="99"/>
        <end position="131"/>
    </location>
</feature>
<evidence type="ECO:0000256" key="2">
    <source>
        <dbReference type="ARBA" id="ARBA00023157"/>
    </source>
</evidence>
<accession>A0A835ESG9</accession>
<evidence type="ECO:0000259" key="7">
    <source>
        <dbReference type="SMART" id="SM00856"/>
    </source>
</evidence>
<evidence type="ECO:0000313" key="8">
    <source>
        <dbReference type="EMBL" id="KAF8712618.1"/>
    </source>
</evidence>
<keyword evidence="6" id="KW-0472">Membrane</keyword>
<dbReference type="SUPFAM" id="SSF101148">
    <property type="entry name" value="Plant invertase/pectin methylesterase inhibitor"/>
    <property type="match status" value="1"/>
</dbReference>